<gene>
    <name evidence="1" type="ORF">CCMP2556_LOCUS38718</name>
</gene>
<reference evidence="1 2" key="1">
    <citation type="submission" date="2024-02" db="EMBL/GenBank/DDBJ databases">
        <authorList>
            <person name="Chen Y."/>
            <person name="Shah S."/>
            <person name="Dougan E. K."/>
            <person name="Thang M."/>
            <person name="Chan C."/>
        </authorList>
    </citation>
    <scope>NUCLEOTIDE SEQUENCE [LARGE SCALE GENOMIC DNA]</scope>
</reference>
<dbReference type="Proteomes" id="UP001642484">
    <property type="component" value="Unassembled WGS sequence"/>
</dbReference>
<organism evidence="1 2">
    <name type="scientific">Durusdinium trenchii</name>
    <dbReference type="NCBI Taxonomy" id="1381693"/>
    <lineage>
        <taxon>Eukaryota</taxon>
        <taxon>Sar</taxon>
        <taxon>Alveolata</taxon>
        <taxon>Dinophyceae</taxon>
        <taxon>Suessiales</taxon>
        <taxon>Symbiodiniaceae</taxon>
        <taxon>Durusdinium</taxon>
    </lineage>
</organism>
<evidence type="ECO:0000313" key="2">
    <source>
        <dbReference type="Proteomes" id="UP001642484"/>
    </source>
</evidence>
<evidence type="ECO:0000313" key="1">
    <source>
        <dbReference type="EMBL" id="CAK9078552.1"/>
    </source>
</evidence>
<sequence>MSSIGLTPLVAAVSSAGKAAWPEELQELPTLPEARGGTVQELPVDQRAAATDQMATEEKKDQPLEGLREVATLESSLLGGAEGERHPFNGPWEFDLRPSWQEDSSNASSTTSKVNYVLMTWSNDYFEPEMIMSNGYYADTPNEHGVMETSHFDNPHTWGRRLSGQEMMAAVAGWEYVRRDYWHVQGCQVIREHIIPRRQLFTPAASGCPVALEDLCEARTTRAIRSDGDTRVMFAPNWKHRGEAHRDLHYDWTGQTIFYLREPEINLPDEELAALAQEYKDELEKAQEEALKSPDWSSESETEETLVALVHSAGNGVVDTGCGRGLVGEETLRRREDLLKYGNGAADTSHRTVQIPIFLAGIKLWLRMHVVKGAVPMLISKRFLKALGAVMDLHRGELTLTKAQIVIPLMEQRDGSYQINLLDMTRPPKVRDQEVEP</sequence>
<proteinExistence type="predicted"/>
<name>A0ABP0PR90_9DINO</name>
<protein>
    <submittedName>
        <fullName evidence="1">Uncharacterized protein</fullName>
    </submittedName>
</protein>
<accession>A0ABP0PR90</accession>
<comment type="caution">
    <text evidence="1">The sequence shown here is derived from an EMBL/GenBank/DDBJ whole genome shotgun (WGS) entry which is preliminary data.</text>
</comment>
<dbReference type="EMBL" id="CAXAMN010023583">
    <property type="protein sequence ID" value="CAK9078552.1"/>
    <property type="molecule type" value="Genomic_DNA"/>
</dbReference>
<keyword evidence="2" id="KW-1185">Reference proteome</keyword>